<dbReference type="OrthoDB" id="3178062at2"/>
<dbReference type="InterPro" id="IPR036291">
    <property type="entry name" value="NAD(P)-bd_dom_sf"/>
</dbReference>
<dbReference type="PANTHER" id="PTHR44196">
    <property type="entry name" value="DEHYDROGENASE/REDUCTASE SDR FAMILY MEMBER 7B"/>
    <property type="match status" value="1"/>
</dbReference>
<dbReference type="GO" id="GO:0016020">
    <property type="term" value="C:membrane"/>
    <property type="evidence" value="ECO:0007669"/>
    <property type="project" value="TreeGrafter"/>
</dbReference>
<evidence type="ECO:0000313" key="5">
    <source>
        <dbReference type="EMBL" id="RXZ53581.1"/>
    </source>
</evidence>
<evidence type="ECO:0000256" key="2">
    <source>
        <dbReference type="ARBA" id="ARBA00023002"/>
    </source>
</evidence>
<dbReference type="PRINTS" id="PR00080">
    <property type="entry name" value="SDRFAMILY"/>
</dbReference>
<dbReference type="Gene3D" id="3.40.50.720">
    <property type="entry name" value="NAD(P)-binding Rossmann-like Domain"/>
    <property type="match status" value="1"/>
</dbReference>
<evidence type="ECO:0000256" key="1">
    <source>
        <dbReference type="ARBA" id="ARBA00006484"/>
    </source>
</evidence>
<evidence type="ECO:0000256" key="3">
    <source>
        <dbReference type="RuleBase" id="RU000363"/>
    </source>
</evidence>
<organism evidence="5 6">
    <name type="scientific">Senegalimassilia faecalis</name>
    <dbReference type="NCBI Taxonomy" id="2509433"/>
    <lineage>
        <taxon>Bacteria</taxon>
        <taxon>Bacillati</taxon>
        <taxon>Actinomycetota</taxon>
        <taxon>Coriobacteriia</taxon>
        <taxon>Coriobacteriales</taxon>
        <taxon>Coriobacteriaceae</taxon>
        <taxon>Senegalimassilia</taxon>
    </lineage>
</organism>
<feature type="domain" description="Ketoreductase" evidence="4">
    <location>
        <begin position="68"/>
        <end position="253"/>
    </location>
</feature>
<protein>
    <submittedName>
        <fullName evidence="5">SDR family oxidoreductase</fullName>
    </submittedName>
</protein>
<sequence>MVLPENVMGVVSAGEDAEGRAGKAAETHCGARPVPERLQSPDLHAHPELPADPTGMACALPKQGAPVLCALVTGATGGIGRELCAELVRDHGTLAIVGRSRERLDELAKHLSERYDVDVRVFVADFAQPGAIDVLVAQVRAANLQVETLVNNAGFGYDAPFAESSLERQRALVQTNDVALMELCHAFAPDMAARGHGAILNVASVAGFVPGPYMSTYYASKAFVQSFSSALHMELRPHGVHVTALCPGPVRTPFWDNADAGGTALARMTISAPRVARAAIRALGCNRLLCCPGVLAKTIVFGSRLVPRTWAAAAAASLQKPKE</sequence>
<dbReference type="InterPro" id="IPR057326">
    <property type="entry name" value="KR_dom"/>
</dbReference>
<evidence type="ECO:0000259" key="4">
    <source>
        <dbReference type="SMART" id="SM00822"/>
    </source>
</evidence>
<dbReference type="Proteomes" id="UP000293345">
    <property type="component" value="Unassembled WGS sequence"/>
</dbReference>
<comment type="caution">
    <text evidence="5">The sequence shown here is derived from an EMBL/GenBank/DDBJ whole genome shotgun (WGS) entry which is preliminary data.</text>
</comment>
<reference evidence="5 6" key="1">
    <citation type="submission" date="2019-01" db="EMBL/GenBank/DDBJ databases">
        <title>Senegalimassilia sp. nov. KGMB04484 isolated human feces.</title>
        <authorList>
            <person name="Han K.-I."/>
            <person name="Kim J.-S."/>
            <person name="Lee K.C."/>
            <person name="Suh M.K."/>
            <person name="Eom M.K."/>
            <person name="Lee J.H."/>
            <person name="Park S.-H."/>
            <person name="Kang S.W."/>
            <person name="Park J.-E."/>
            <person name="Oh B.S."/>
            <person name="Yu S.Y."/>
            <person name="Choi S.-H."/>
            <person name="Lee D.H."/>
            <person name="Yoon H."/>
            <person name="Kim B.-Y."/>
            <person name="Lee J.H."/>
            <person name="Lee J.-S."/>
        </authorList>
    </citation>
    <scope>NUCLEOTIDE SEQUENCE [LARGE SCALE GENOMIC DNA]</scope>
    <source>
        <strain evidence="5 6">KGMB04484</strain>
    </source>
</reference>
<dbReference type="AlphaFoldDB" id="A0A4Q2K0Y4"/>
<dbReference type="Pfam" id="PF00106">
    <property type="entry name" value="adh_short"/>
    <property type="match status" value="1"/>
</dbReference>
<dbReference type="SUPFAM" id="SSF51735">
    <property type="entry name" value="NAD(P)-binding Rossmann-fold domains"/>
    <property type="match status" value="1"/>
</dbReference>
<dbReference type="PRINTS" id="PR00081">
    <property type="entry name" value="GDHRDH"/>
</dbReference>
<keyword evidence="6" id="KW-1185">Reference proteome</keyword>
<comment type="similarity">
    <text evidence="1 3">Belongs to the short-chain dehydrogenases/reductases (SDR) family.</text>
</comment>
<keyword evidence="2" id="KW-0560">Oxidoreductase</keyword>
<dbReference type="EMBL" id="SDPW01000001">
    <property type="protein sequence ID" value="RXZ53581.1"/>
    <property type="molecule type" value="Genomic_DNA"/>
</dbReference>
<proteinExistence type="inferred from homology"/>
<gene>
    <name evidence="5" type="ORF">ET524_03050</name>
</gene>
<evidence type="ECO:0000313" key="6">
    <source>
        <dbReference type="Proteomes" id="UP000293345"/>
    </source>
</evidence>
<name>A0A4Q2K0Y4_9ACTN</name>
<dbReference type="RefSeq" id="WP_129423279.1">
    <property type="nucleotide sequence ID" value="NZ_SDPW01000001.1"/>
</dbReference>
<dbReference type="InterPro" id="IPR002347">
    <property type="entry name" value="SDR_fam"/>
</dbReference>
<accession>A0A4Q2K0Y4</accession>
<dbReference type="GO" id="GO:0016491">
    <property type="term" value="F:oxidoreductase activity"/>
    <property type="evidence" value="ECO:0007669"/>
    <property type="project" value="UniProtKB-KW"/>
</dbReference>
<dbReference type="PANTHER" id="PTHR44196:SF2">
    <property type="entry name" value="SHORT-CHAIN DEHYDROGENASE-RELATED"/>
    <property type="match status" value="1"/>
</dbReference>
<dbReference type="SMART" id="SM00822">
    <property type="entry name" value="PKS_KR"/>
    <property type="match status" value="1"/>
</dbReference>